<reference evidence="3" key="1">
    <citation type="submission" date="2019-12" db="EMBL/GenBank/DDBJ databases">
        <title>An insight into the sialome of adult female Ixodes ricinus ticks feeding for 6 days.</title>
        <authorList>
            <person name="Perner J."/>
            <person name="Ribeiro J.M.C."/>
        </authorList>
    </citation>
    <scope>NUCLEOTIDE SEQUENCE</scope>
    <source>
        <strain evidence="3">Semi-engorged</strain>
        <tissue evidence="3">Salivary glands</tissue>
    </source>
</reference>
<feature type="region of interest" description="Disordered" evidence="1">
    <location>
        <begin position="47"/>
        <end position="74"/>
    </location>
</feature>
<evidence type="ECO:0000256" key="2">
    <source>
        <dbReference type="SAM" id="SignalP"/>
    </source>
</evidence>
<evidence type="ECO:0000313" key="3">
    <source>
        <dbReference type="EMBL" id="MXU91868.1"/>
    </source>
</evidence>
<keyword evidence="2" id="KW-0732">Signal</keyword>
<proteinExistence type="predicted"/>
<feature type="chain" id="PRO_5025481321" evidence="2">
    <location>
        <begin position="32"/>
        <end position="126"/>
    </location>
</feature>
<dbReference type="AlphaFoldDB" id="A0A6B0UR73"/>
<protein>
    <submittedName>
        <fullName evidence="3">Putative secreted protein</fullName>
    </submittedName>
</protein>
<dbReference type="EMBL" id="GIFC01009785">
    <property type="protein sequence ID" value="MXU91868.1"/>
    <property type="molecule type" value="Transcribed_RNA"/>
</dbReference>
<accession>A0A6B0UR73</accession>
<feature type="signal peptide" evidence="2">
    <location>
        <begin position="1"/>
        <end position="31"/>
    </location>
</feature>
<sequence>MDRPWLALLGSPFAAALVSLPLLDLEGEVEGAYGEVDGLRVDSPNLHEQVEQEPALGAHQASEQLRDPGQPLHGRHPRIVLVRRLRQGAPLVVVRQQPQHLCEVLACLGLVLVPAGVEEAGEGTDP</sequence>
<name>A0A6B0UR73_IXORI</name>
<organism evidence="3">
    <name type="scientific">Ixodes ricinus</name>
    <name type="common">Common tick</name>
    <name type="synonym">Acarus ricinus</name>
    <dbReference type="NCBI Taxonomy" id="34613"/>
    <lineage>
        <taxon>Eukaryota</taxon>
        <taxon>Metazoa</taxon>
        <taxon>Ecdysozoa</taxon>
        <taxon>Arthropoda</taxon>
        <taxon>Chelicerata</taxon>
        <taxon>Arachnida</taxon>
        <taxon>Acari</taxon>
        <taxon>Parasitiformes</taxon>
        <taxon>Ixodida</taxon>
        <taxon>Ixodoidea</taxon>
        <taxon>Ixodidae</taxon>
        <taxon>Ixodinae</taxon>
        <taxon>Ixodes</taxon>
    </lineage>
</organism>
<evidence type="ECO:0000256" key="1">
    <source>
        <dbReference type="SAM" id="MobiDB-lite"/>
    </source>
</evidence>